<name>A0ABD2QBC3_9PLAT</name>
<gene>
    <name evidence="3" type="ORF">Ciccas_004511</name>
</gene>
<keyword evidence="4" id="KW-1185">Reference proteome</keyword>
<dbReference type="AlphaFoldDB" id="A0ABD2QBC3"/>
<comment type="caution">
    <text evidence="3">The sequence shown here is derived from an EMBL/GenBank/DDBJ whole genome shotgun (WGS) entry which is preliminary data.</text>
</comment>
<dbReference type="Proteomes" id="UP001626550">
    <property type="component" value="Unassembled WGS sequence"/>
</dbReference>
<reference evidence="3 4" key="1">
    <citation type="submission" date="2024-11" db="EMBL/GenBank/DDBJ databases">
        <title>Adaptive evolution of stress response genes in parasites aligns with host niche diversity.</title>
        <authorList>
            <person name="Hahn C."/>
            <person name="Resl P."/>
        </authorList>
    </citation>
    <scope>NUCLEOTIDE SEQUENCE [LARGE SCALE GENOMIC DNA]</scope>
    <source>
        <strain evidence="3">EGGRZ-B1_66</strain>
        <tissue evidence="3">Body</tissue>
    </source>
</reference>
<dbReference type="EMBL" id="JBJKFK010000475">
    <property type="protein sequence ID" value="KAL3316832.1"/>
    <property type="molecule type" value="Genomic_DNA"/>
</dbReference>
<evidence type="ECO:0000313" key="4">
    <source>
        <dbReference type="Proteomes" id="UP001626550"/>
    </source>
</evidence>
<evidence type="ECO:0000256" key="1">
    <source>
        <dbReference type="SAM" id="MobiDB-lite"/>
    </source>
</evidence>
<protein>
    <recommendedName>
        <fullName evidence="5">MARVEL domain-containing protein</fullName>
    </recommendedName>
</protein>
<evidence type="ECO:0008006" key="5">
    <source>
        <dbReference type="Google" id="ProtNLM"/>
    </source>
</evidence>
<evidence type="ECO:0000313" key="3">
    <source>
        <dbReference type="EMBL" id="KAL3316832.1"/>
    </source>
</evidence>
<keyword evidence="2" id="KW-0472">Membrane</keyword>
<proteinExistence type="predicted"/>
<keyword evidence="2" id="KW-1133">Transmembrane helix</keyword>
<feature type="transmembrane region" description="Helical" evidence="2">
    <location>
        <begin position="12"/>
        <end position="29"/>
    </location>
</feature>
<organism evidence="3 4">
    <name type="scientific">Cichlidogyrus casuarinus</name>
    <dbReference type="NCBI Taxonomy" id="1844966"/>
    <lineage>
        <taxon>Eukaryota</taxon>
        <taxon>Metazoa</taxon>
        <taxon>Spiralia</taxon>
        <taxon>Lophotrochozoa</taxon>
        <taxon>Platyhelminthes</taxon>
        <taxon>Monogenea</taxon>
        <taxon>Monopisthocotylea</taxon>
        <taxon>Dactylogyridea</taxon>
        <taxon>Ancyrocephalidae</taxon>
        <taxon>Cichlidogyrus</taxon>
    </lineage>
</organism>
<feature type="transmembrane region" description="Helical" evidence="2">
    <location>
        <begin position="77"/>
        <end position="95"/>
    </location>
</feature>
<accession>A0ABD2QBC3</accession>
<keyword evidence="2" id="KW-0812">Transmembrane</keyword>
<feature type="compositionally biased region" description="Basic and acidic residues" evidence="1">
    <location>
        <begin position="145"/>
        <end position="160"/>
    </location>
</feature>
<sequence>MGLPNSNPQVLVYWVQIVIALPCIGLLGNHAGIGPLAYCVAVSVILAIGTVLFMLFYTSRRTRPKQGRSIFKICEMAYQLIAWFLYLVIIGIYSSENHIHIDQSRSVVHVIQIFTSLNWGAYLFGAMLSSAELVWESAEEFQKKREKNLQKREAPERPTLPRETTTTEDSSTDVKAAKQYKPHVGFTAHPVASAQN</sequence>
<feature type="transmembrane region" description="Helical" evidence="2">
    <location>
        <begin position="35"/>
        <end position="57"/>
    </location>
</feature>
<feature type="region of interest" description="Disordered" evidence="1">
    <location>
        <begin position="145"/>
        <end position="196"/>
    </location>
</feature>
<evidence type="ECO:0000256" key="2">
    <source>
        <dbReference type="SAM" id="Phobius"/>
    </source>
</evidence>